<gene>
    <name evidence="1" type="ORF">BST13_33775</name>
</gene>
<accession>A0A1X0A4F6</accession>
<protein>
    <submittedName>
        <fullName evidence="1">Uncharacterized protein</fullName>
    </submittedName>
</protein>
<dbReference type="EMBL" id="MVHF01000055">
    <property type="protein sequence ID" value="ORA24940.1"/>
    <property type="molecule type" value="Genomic_DNA"/>
</dbReference>
<sequence>MGFAPDPDKVRAAEEAQAEAEAAIRRRLDAHASAAMSPYERKLIGVLEDIRDAIQSPPVGPVLAVCEPGTSRSSLAQIQRALPPGSLITGPNGPIIDVYPLAGGPGTATGLDAVPTDPHIVETAAGPVADPDGYFAKLLDANPDLLGEAIKAAALKLTTALELDTGQAAQLAEVAIESALQWAAERDREDPVTHSSHCSCGSTLEIRGDLDTEDYDAIREFDYAHQDCESVETEERLGD</sequence>
<keyword evidence="2" id="KW-1185">Reference proteome</keyword>
<dbReference type="Proteomes" id="UP000192448">
    <property type="component" value="Unassembled WGS sequence"/>
</dbReference>
<proteinExistence type="predicted"/>
<reference evidence="1 2" key="1">
    <citation type="submission" date="2017-02" db="EMBL/GenBank/DDBJ databases">
        <title>The new phylogeny of genus Mycobacterium.</title>
        <authorList>
            <person name="Tortoli E."/>
            <person name="Trovato A."/>
            <person name="Cirillo D.M."/>
        </authorList>
    </citation>
    <scope>NUCLEOTIDE SEQUENCE [LARGE SCALE GENOMIC DNA]</scope>
    <source>
        <strain evidence="1 2">RW6</strain>
    </source>
</reference>
<comment type="caution">
    <text evidence="1">The sequence shown here is derived from an EMBL/GenBank/DDBJ whole genome shotgun (WGS) entry which is preliminary data.</text>
</comment>
<dbReference type="RefSeq" id="WP_083169986.1">
    <property type="nucleotide sequence ID" value="NZ_MVHF01000055.1"/>
</dbReference>
<organism evidence="1 2">
    <name type="scientific">Mycobacterium aquaticum</name>
    <dbReference type="NCBI Taxonomy" id="1927124"/>
    <lineage>
        <taxon>Bacteria</taxon>
        <taxon>Bacillati</taxon>
        <taxon>Actinomycetota</taxon>
        <taxon>Actinomycetes</taxon>
        <taxon>Mycobacteriales</taxon>
        <taxon>Mycobacteriaceae</taxon>
        <taxon>Mycobacterium</taxon>
    </lineage>
</organism>
<dbReference type="STRING" id="1927124.BST13_33775"/>
<evidence type="ECO:0000313" key="2">
    <source>
        <dbReference type="Proteomes" id="UP000192448"/>
    </source>
</evidence>
<name>A0A1X0A4F6_9MYCO</name>
<dbReference type="AlphaFoldDB" id="A0A1X0A4F6"/>
<evidence type="ECO:0000313" key="1">
    <source>
        <dbReference type="EMBL" id="ORA24940.1"/>
    </source>
</evidence>